<reference evidence="2 3" key="1">
    <citation type="journal article" date="2022" name="Nat. Genet.">
        <title>Improved pea reference genome and pan-genome highlight genomic features and evolutionary characteristics.</title>
        <authorList>
            <person name="Yang T."/>
            <person name="Liu R."/>
            <person name="Luo Y."/>
            <person name="Hu S."/>
            <person name="Wang D."/>
            <person name="Wang C."/>
            <person name="Pandey M.K."/>
            <person name="Ge S."/>
            <person name="Xu Q."/>
            <person name="Li N."/>
            <person name="Li G."/>
            <person name="Huang Y."/>
            <person name="Saxena R.K."/>
            <person name="Ji Y."/>
            <person name="Li M."/>
            <person name="Yan X."/>
            <person name="He Y."/>
            <person name="Liu Y."/>
            <person name="Wang X."/>
            <person name="Xiang C."/>
            <person name="Varshney R.K."/>
            <person name="Ding H."/>
            <person name="Gao S."/>
            <person name="Zong X."/>
        </authorList>
    </citation>
    <scope>NUCLEOTIDE SEQUENCE [LARGE SCALE GENOMIC DNA]</scope>
    <source>
        <strain evidence="2 3">cv. Zhongwan 6</strain>
    </source>
</reference>
<comment type="caution">
    <text evidence="2">The sequence shown here is derived from an EMBL/GenBank/DDBJ whole genome shotgun (WGS) entry which is preliminary data.</text>
</comment>
<keyword evidence="3" id="KW-1185">Reference proteome</keyword>
<organism evidence="2 3">
    <name type="scientific">Pisum sativum</name>
    <name type="common">Garden pea</name>
    <name type="synonym">Lathyrus oleraceus</name>
    <dbReference type="NCBI Taxonomy" id="3888"/>
    <lineage>
        <taxon>Eukaryota</taxon>
        <taxon>Viridiplantae</taxon>
        <taxon>Streptophyta</taxon>
        <taxon>Embryophyta</taxon>
        <taxon>Tracheophyta</taxon>
        <taxon>Spermatophyta</taxon>
        <taxon>Magnoliopsida</taxon>
        <taxon>eudicotyledons</taxon>
        <taxon>Gunneridae</taxon>
        <taxon>Pentapetalae</taxon>
        <taxon>rosids</taxon>
        <taxon>fabids</taxon>
        <taxon>Fabales</taxon>
        <taxon>Fabaceae</taxon>
        <taxon>Papilionoideae</taxon>
        <taxon>50 kb inversion clade</taxon>
        <taxon>NPAAA clade</taxon>
        <taxon>Hologalegina</taxon>
        <taxon>IRL clade</taxon>
        <taxon>Fabeae</taxon>
        <taxon>Lathyrus</taxon>
    </lineage>
</organism>
<evidence type="ECO:0000256" key="1">
    <source>
        <dbReference type="SAM" id="MobiDB-lite"/>
    </source>
</evidence>
<dbReference type="PANTHER" id="PTHR33710:SF71">
    <property type="entry name" value="ENDONUCLEASE_EXONUCLEASE_PHOSPHATASE DOMAIN-CONTAINING PROTEIN"/>
    <property type="match status" value="1"/>
</dbReference>
<dbReference type="EMBL" id="JAMSHJ010000007">
    <property type="protein sequence ID" value="KAI5390291.1"/>
    <property type="molecule type" value="Genomic_DNA"/>
</dbReference>
<dbReference type="AlphaFoldDB" id="A0A9D4ZZM2"/>
<proteinExistence type="predicted"/>
<feature type="compositionally biased region" description="Polar residues" evidence="1">
    <location>
        <begin position="1"/>
        <end position="10"/>
    </location>
</feature>
<feature type="region of interest" description="Disordered" evidence="1">
    <location>
        <begin position="1"/>
        <end position="44"/>
    </location>
</feature>
<feature type="compositionally biased region" description="Basic and acidic residues" evidence="1">
    <location>
        <begin position="11"/>
        <end position="21"/>
    </location>
</feature>
<evidence type="ECO:0000313" key="2">
    <source>
        <dbReference type="EMBL" id="KAI5390291.1"/>
    </source>
</evidence>
<evidence type="ECO:0000313" key="3">
    <source>
        <dbReference type="Proteomes" id="UP001058974"/>
    </source>
</evidence>
<accession>A0A9D4ZZM2</accession>
<dbReference type="PANTHER" id="PTHR33710">
    <property type="entry name" value="BNAC02G09200D PROTEIN"/>
    <property type="match status" value="1"/>
</dbReference>
<gene>
    <name evidence="2" type="ORF">KIW84_075555</name>
</gene>
<name>A0A9D4ZZM2_PEA</name>
<sequence>MSKRGSSMCDNSKEEQREITESKASATPRGKEGKHKQRATIDHNKWTKVNKHRRDKREEVMQESPNVKVPCQNGFEALRELDDNKIGLRHVMSNNQIIHYGVYDLSGKFVNWLTTIYALNQLEHRRKLWSDIEQLHMHQIWAWCIIVDFKYVLRALDRIVGNMVSEAEFKDLASMMEITRLCEMDSVGDYYTWSNEQVEAAIYSRFDRFLGNMEWFQDNLDTTLHVITPNVSKERRNK</sequence>
<dbReference type="Proteomes" id="UP001058974">
    <property type="component" value="Chromosome 7"/>
</dbReference>
<protein>
    <submittedName>
        <fullName evidence="2">Uncharacterized protein</fullName>
    </submittedName>
</protein>
<dbReference type="Gramene" id="Psat07G0555500-T1">
    <property type="protein sequence ID" value="KAI5390291.1"/>
    <property type="gene ID" value="KIW84_075555"/>
</dbReference>